<comment type="catalytic activity">
    <reaction evidence="10">
        <text>4-CDP-2-C-methyl-D-erythritol + ATP = 4-CDP-2-C-methyl-D-erythritol 2-phosphate + ADP + H(+)</text>
        <dbReference type="Rhea" id="RHEA:18437"/>
        <dbReference type="ChEBI" id="CHEBI:15378"/>
        <dbReference type="ChEBI" id="CHEBI:30616"/>
        <dbReference type="ChEBI" id="CHEBI:57823"/>
        <dbReference type="ChEBI" id="CHEBI:57919"/>
        <dbReference type="ChEBI" id="CHEBI:456216"/>
        <dbReference type="EC" id="2.7.1.148"/>
    </reaction>
</comment>
<sequence>MIVEAAPAKLNLALHVRRRREDGYHDLETLFAFVADGDVLTVALAEAESFTLTGPFAGGLMHEGDNLVLRARRAFAESVASLPPLAVTLDKRLPVASGIGGGSADAAAMLRACARIARTGADEARLTAVASALGADVPACLAGVTAIGDGRGDRLSALDGFAGTPVLLVNPGVAVSTRDVFAAWDGIDRGPLPTGDAATIAREGRNDLAVPAKSVAPVIGEVIDALDQLAGTTLVRMSGSGATCFALFADAATRAAGAHAIGAAYPGWWYLETVLT</sequence>
<evidence type="ECO:0000313" key="13">
    <source>
        <dbReference type="EMBL" id="URW76466.1"/>
    </source>
</evidence>
<reference evidence="13" key="1">
    <citation type="submission" date="2022-05" db="EMBL/GenBank/DDBJ databases">
        <title>Sphingomonas sp. strain RMG20 Genome sequencing and assembly.</title>
        <authorList>
            <person name="Kim I."/>
        </authorList>
    </citation>
    <scope>NUCLEOTIDE SEQUENCE</scope>
    <source>
        <strain evidence="13">RMG20</strain>
    </source>
</reference>
<evidence type="ECO:0000256" key="2">
    <source>
        <dbReference type="ARBA" id="ARBA00012052"/>
    </source>
</evidence>
<evidence type="ECO:0000256" key="9">
    <source>
        <dbReference type="ARBA" id="ARBA00032554"/>
    </source>
</evidence>
<dbReference type="GO" id="GO:0050515">
    <property type="term" value="F:4-(cytidine 5'-diphospho)-2-C-methyl-D-erythritol kinase activity"/>
    <property type="evidence" value="ECO:0007669"/>
    <property type="project" value="UniProtKB-EC"/>
</dbReference>
<dbReference type="NCBIfam" id="NF011202">
    <property type="entry name" value="PRK14608.1"/>
    <property type="match status" value="1"/>
</dbReference>
<gene>
    <name evidence="10" type="primary">ispE</name>
    <name evidence="13" type="ORF">M9980_04400</name>
</gene>
<feature type="active site" evidence="10">
    <location>
        <position position="9"/>
    </location>
</feature>
<evidence type="ECO:0000256" key="10">
    <source>
        <dbReference type="HAMAP-Rule" id="MF_00061"/>
    </source>
</evidence>
<protein>
    <recommendedName>
        <fullName evidence="3 10">4-diphosphocytidyl-2-C-methyl-D-erythritol kinase</fullName>
        <shortName evidence="10">CMK</shortName>
        <ecNumber evidence="2 10">2.7.1.148</ecNumber>
    </recommendedName>
    <alternativeName>
        <fullName evidence="9 10">4-(cytidine-5'-diphospho)-2-C-methyl-D-erythritol kinase</fullName>
    </alternativeName>
</protein>
<dbReference type="InterPro" id="IPR020568">
    <property type="entry name" value="Ribosomal_Su5_D2-typ_SF"/>
</dbReference>
<dbReference type="PIRSF" id="PIRSF010376">
    <property type="entry name" value="IspE"/>
    <property type="match status" value="1"/>
</dbReference>
<comment type="function">
    <text evidence="10">Catalyzes the phosphorylation of the position 2 hydroxy group of 4-diphosphocytidyl-2C-methyl-D-erythritol.</text>
</comment>
<evidence type="ECO:0000256" key="1">
    <source>
        <dbReference type="ARBA" id="ARBA00009684"/>
    </source>
</evidence>
<evidence type="ECO:0000259" key="12">
    <source>
        <dbReference type="Pfam" id="PF08544"/>
    </source>
</evidence>
<keyword evidence="14" id="KW-1185">Reference proteome</keyword>
<dbReference type="NCBIfam" id="TIGR00154">
    <property type="entry name" value="ispE"/>
    <property type="match status" value="1"/>
</dbReference>
<evidence type="ECO:0000256" key="5">
    <source>
        <dbReference type="ARBA" id="ARBA00022741"/>
    </source>
</evidence>
<dbReference type="PANTHER" id="PTHR43527:SF2">
    <property type="entry name" value="4-DIPHOSPHOCYTIDYL-2-C-METHYL-D-ERYTHRITOL KINASE, CHLOROPLASTIC"/>
    <property type="match status" value="1"/>
</dbReference>
<dbReference type="InterPro" id="IPR014721">
    <property type="entry name" value="Ribsml_uS5_D2-typ_fold_subgr"/>
</dbReference>
<name>A0ABY4TVP4_9SPHN</name>
<comment type="pathway">
    <text evidence="10">Isoprenoid biosynthesis; isopentenyl diphosphate biosynthesis via DXP pathway; isopentenyl diphosphate from 1-deoxy-D-xylulose 5-phosphate: step 3/6.</text>
</comment>
<organism evidence="13 14">
    <name type="scientific">Sphingomonas donggukensis</name>
    <dbReference type="NCBI Taxonomy" id="2949093"/>
    <lineage>
        <taxon>Bacteria</taxon>
        <taxon>Pseudomonadati</taxon>
        <taxon>Pseudomonadota</taxon>
        <taxon>Alphaproteobacteria</taxon>
        <taxon>Sphingomonadales</taxon>
        <taxon>Sphingomonadaceae</taxon>
        <taxon>Sphingomonas</taxon>
    </lineage>
</organism>
<dbReference type="RefSeq" id="WP_250753776.1">
    <property type="nucleotide sequence ID" value="NZ_CP098401.1"/>
</dbReference>
<dbReference type="EMBL" id="CP098401">
    <property type="protein sequence ID" value="URW76466.1"/>
    <property type="molecule type" value="Genomic_DNA"/>
</dbReference>
<evidence type="ECO:0000256" key="8">
    <source>
        <dbReference type="ARBA" id="ARBA00023229"/>
    </source>
</evidence>
<dbReference type="SUPFAM" id="SSF54211">
    <property type="entry name" value="Ribosomal protein S5 domain 2-like"/>
    <property type="match status" value="1"/>
</dbReference>
<keyword evidence="4 10" id="KW-0808">Transferase</keyword>
<dbReference type="Gene3D" id="3.30.70.890">
    <property type="entry name" value="GHMP kinase, C-terminal domain"/>
    <property type="match status" value="1"/>
</dbReference>
<feature type="binding site" evidence="10">
    <location>
        <begin position="94"/>
        <end position="104"/>
    </location>
    <ligand>
        <name>ATP</name>
        <dbReference type="ChEBI" id="CHEBI:30616"/>
    </ligand>
</feature>
<dbReference type="InterPro" id="IPR006204">
    <property type="entry name" value="GHMP_kinase_N_dom"/>
</dbReference>
<keyword evidence="6 10" id="KW-0418">Kinase</keyword>
<dbReference type="InterPro" id="IPR004424">
    <property type="entry name" value="IspE"/>
</dbReference>
<feature type="active site" evidence="10">
    <location>
        <position position="136"/>
    </location>
</feature>
<dbReference type="InterPro" id="IPR036554">
    <property type="entry name" value="GHMP_kinase_C_sf"/>
</dbReference>
<comment type="similarity">
    <text evidence="1 10">Belongs to the GHMP kinase family. IspE subfamily.</text>
</comment>
<keyword evidence="7 10" id="KW-0067">ATP-binding</keyword>
<dbReference type="PANTHER" id="PTHR43527">
    <property type="entry name" value="4-DIPHOSPHOCYTIDYL-2-C-METHYL-D-ERYTHRITOL KINASE, CHLOROPLASTIC"/>
    <property type="match status" value="1"/>
</dbReference>
<feature type="domain" description="GHMP kinase N-terminal" evidence="11">
    <location>
        <begin position="66"/>
        <end position="143"/>
    </location>
</feature>
<dbReference type="Gene3D" id="3.30.230.10">
    <property type="match status" value="1"/>
</dbReference>
<dbReference type="Pfam" id="PF08544">
    <property type="entry name" value="GHMP_kinases_C"/>
    <property type="match status" value="1"/>
</dbReference>
<proteinExistence type="inferred from homology"/>
<feature type="domain" description="GHMP kinase C-terminal" evidence="12">
    <location>
        <begin position="201"/>
        <end position="266"/>
    </location>
</feature>
<accession>A0ABY4TVP4</accession>
<evidence type="ECO:0000256" key="7">
    <source>
        <dbReference type="ARBA" id="ARBA00022840"/>
    </source>
</evidence>
<keyword evidence="5 10" id="KW-0547">Nucleotide-binding</keyword>
<evidence type="ECO:0000313" key="14">
    <source>
        <dbReference type="Proteomes" id="UP001055580"/>
    </source>
</evidence>
<dbReference type="HAMAP" id="MF_00061">
    <property type="entry name" value="IspE"/>
    <property type="match status" value="1"/>
</dbReference>
<dbReference type="SUPFAM" id="SSF55060">
    <property type="entry name" value="GHMP Kinase, C-terminal domain"/>
    <property type="match status" value="1"/>
</dbReference>
<dbReference type="EC" id="2.7.1.148" evidence="2 10"/>
<dbReference type="Proteomes" id="UP001055580">
    <property type="component" value="Chromosome"/>
</dbReference>
<evidence type="ECO:0000256" key="6">
    <source>
        <dbReference type="ARBA" id="ARBA00022777"/>
    </source>
</evidence>
<evidence type="ECO:0000256" key="4">
    <source>
        <dbReference type="ARBA" id="ARBA00022679"/>
    </source>
</evidence>
<evidence type="ECO:0000259" key="11">
    <source>
        <dbReference type="Pfam" id="PF00288"/>
    </source>
</evidence>
<dbReference type="InterPro" id="IPR013750">
    <property type="entry name" value="GHMP_kinase_C_dom"/>
</dbReference>
<evidence type="ECO:0000256" key="3">
    <source>
        <dbReference type="ARBA" id="ARBA00017473"/>
    </source>
</evidence>
<keyword evidence="8 10" id="KW-0414">Isoprene biosynthesis</keyword>
<dbReference type="Pfam" id="PF00288">
    <property type="entry name" value="GHMP_kinases_N"/>
    <property type="match status" value="1"/>
</dbReference>